<evidence type="ECO:0000313" key="6">
    <source>
        <dbReference type="Proteomes" id="UP000189681"/>
    </source>
</evidence>
<dbReference type="NCBIfam" id="TIGR00254">
    <property type="entry name" value="GGDEF"/>
    <property type="match status" value="1"/>
</dbReference>
<dbReference type="STRING" id="1004156.AYP45_02515"/>
<feature type="domain" description="EAL" evidence="3">
    <location>
        <begin position="610"/>
        <end position="802"/>
    </location>
</feature>
<evidence type="ECO:0008006" key="7">
    <source>
        <dbReference type="Google" id="ProtNLM"/>
    </source>
</evidence>
<dbReference type="Gene3D" id="3.20.20.450">
    <property type="entry name" value="EAL domain"/>
    <property type="match status" value="1"/>
</dbReference>
<dbReference type="NCBIfam" id="TIGR00229">
    <property type="entry name" value="sensory_box"/>
    <property type="match status" value="2"/>
</dbReference>
<dbReference type="SUPFAM" id="SSF55781">
    <property type="entry name" value="GAF domain-like"/>
    <property type="match status" value="1"/>
</dbReference>
<dbReference type="Proteomes" id="UP000189681">
    <property type="component" value="Unassembled WGS sequence"/>
</dbReference>
<dbReference type="InterPro" id="IPR052155">
    <property type="entry name" value="Biofilm_reg_signaling"/>
</dbReference>
<dbReference type="SMART" id="SM00091">
    <property type="entry name" value="PAS"/>
    <property type="match status" value="2"/>
</dbReference>
<dbReference type="EMBL" id="AYTS01000023">
    <property type="protein sequence ID" value="OOP57628.1"/>
    <property type="molecule type" value="Genomic_DNA"/>
</dbReference>
<feature type="domain" description="GGDEF" evidence="4">
    <location>
        <begin position="468"/>
        <end position="601"/>
    </location>
</feature>
<name>A0A1V4AWV8_9BACT</name>
<dbReference type="InterPro" id="IPR000014">
    <property type="entry name" value="PAS"/>
</dbReference>
<comment type="caution">
    <text evidence="5">The sequence shown here is derived from an EMBL/GenBank/DDBJ whole genome shotgun (WGS) entry which is preliminary data.</text>
</comment>
<dbReference type="SUPFAM" id="SSF55073">
    <property type="entry name" value="Nucleotide cyclase"/>
    <property type="match status" value="1"/>
</dbReference>
<accession>A0A1V4AWV8</accession>
<dbReference type="SUPFAM" id="SSF141868">
    <property type="entry name" value="EAL domain-like"/>
    <property type="match status" value="1"/>
</dbReference>
<evidence type="ECO:0000259" key="2">
    <source>
        <dbReference type="PROSITE" id="PS50113"/>
    </source>
</evidence>
<dbReference type="Pfam" id="PF13426">
    <property type="entry name" value="PAS_9"/>
    <property type="match status" value="1"/>
</dbReference>
<dbReference type="GO" id="GO:0006355">
    <property type="term" value="P:regulation of DNA-templated transcription"/>
    <property type="evidence" value="ECO:0007669"/>
    <property type="project" value="InterPro"/>
</dbReference>
<dbReference type="PANTHER" id="PTHR44757:SF2">
    <property type="entry name" value="BIOFILM ARCHITECTURE MAINTENANCE PROTEIN MBAA"/>
    <property type="match status" value="1"/>
</dbReference>
<dbReference type="Gene3D" id="3.30.450.20">
    <property type="entry name" value="PAS domain"/>
    <property type="match status" value="2"/>
</dbReference>
<dbReference type="Gene3D" id="3.30.70.270">
    <property type="match status" value="1"/>
</dbReference>
<dbReference type="InterPro" id="IPR029787">
    <property type="entry name" value="Nucleotide_cyclase"/>
</dbReference>
<sequence length="802" mass="91500">MTEFRKKSENEVMQQTIKFFENLLRASTDGILITDATHNIIVANEAFCRLMGQQQRDVIETNLFYWLDQLDPHGTKRWTELVNDIYHKGSCRNVEFVTSSASRDLKYLSVNASLLEQVAIEETGVILSIWRDITEQKQAMLLAEQMRITTFLKDIGIALTRGNTLQEVLRHCADAVVINLDAAFARIWVLNKEKDLLELQASAGMYTHIDGLHGQIPVGKLKIGLIAKEKKPILTNSVPDDIHFGNKDWVKREGMVAFAGYPLILEERLVGVIAMFARKILPEFTIRALAAVADVIALGVVHKQDEEELRKSEKRFRTIFDSANDGILMIDIETKEFHTGNKMICQMLGYTPEEIQKLSVLDVHSKRDLPYVLEQFEKHVKREVAQAEDIPVKRRDGSVFYADINTSLITFAGKTYLMGILRDVTERRQTEEKIRHLAFHDALTNLPNRMLFADRLNLALAHAHRTKEMFAVLFMDLDRFKIINDTLGHTVGDQLLRGVADRLKNCMREDDTIARLGGDEFSLLLPGITREEDVNTIAYKIIEILKKPWMINGHELYVTASLGIVLYPNDGKDAETLLKNADSAMYHAKEQGKNNYQFYTSTMHAESLRKMILERDIRRALDRSEFVVHYQPFMNIITGQLTGMEALVRWQHPQRGLLLPEEFLPLAEDIRLIISIDEWVLRTVCIQNKTWRDAGFLPGCIAVNLSAHTFHQRNISGIVTTILKETGLGPQFLGLEITEGIAMQDIETTIQKLKAMNDLNIQIAIDDFGTGFSSLSYLKKISCQQTQNQSSLCEWHCRQSKR</sequence>
<organism evidence="5 6">
    <name type="scientific">Candidatus Brocadia carolinensis</name>
    <dbReference type="NCBI Taxonomy" id="1004156"/>
    <lineage>
        <taxon>Bacteria</taxon>
        <taxon>Pseudomonadati</taxon>
        <taxon>Planctomycetota</taxon>
        <taxon>Candidatus Brocadiia</taxon>
        <taxon>Candidatus Brocadiales</taxon>
        <taxon>Candidatus Brocadiaceae</taxon>
        <taxon>Candidatus Brocadia</taxon>
    </lineage>
</organism>
<feature type="domain" description="PAS" evidence="1">
    <location>
        <begin position="312"/>
        <end position="383"/>
    </location>
</feature>
<evidence type="ECO:0000259" key="3">
    <source>
        <dbReference type="PROSITE" id="PS50883"/>
    </source>
</evidence>
<dbReference type="InterPro" id="IPR000700">
    <property type="entry name" value="PAS-assoc_C"/>
</dbReference>
<dbReference type="SMART" id="SM00065">
    <property type="entry name" value="GAF"/>
    <property type="match status" value="1"/>
</dbReference>
<dbReference type="PROSITE" id="PS50112">
    <property type="entry name" value="PAS"/>
    <property type="match status" value="2"/>
</dbReference>
<dbReference type="PROSITE" id="PS50113">
    <property type="entry name" value="PAC"/>
    <property type="match status" value="1"/>
</dbReference>
<dbReference type="AlphaFoldDB" id="A0A1V4AWV8"/>
<protein>
    <recommendedName>
        <fullName evidence="7">Diguanylate cyclase</fullName>
    </recommendedName>
</protein>
<dbReference type="Pfam" id="PF00989">
    <property type="entry name" value="PAS"/>
    <property type="match status" value="1"/>
</dbReference>
<feature type="domain" description="PAC" evidence="2">
    <location>
        <begin position="386"/>
        <end position="436"/>
    </location>
</feature>
<gene>
    <name evidence="5" type="ORF">AYP45_02515</name>
</gene>
<dbReference type="CDD" id="cd01948">
    <property type="entry name" value="EAL"/>
    <property type="match status" value="1"/>
</dbReference>
<dbReference type="GO" id="GO:0003824">
    <property type="term" value="F:catalytic activity"/>
    <property type="evidence" value="ECO:0007669"/>
    <property type="project" value="UniProtKB-ARBA"/>
</dbReference>
<dbReference type="InterPro" id="IPR043128">
    <property type="entry name" value="Rev_trsase/Diguanyl_cyclase"/>
</dbReference>
<dbReference type="SMART" id="SM00267">
    <property type="entry name" value="GGDEF"/>
    <property type="match status" value="1"/>
</dbReference>
<dbReference type="PROSITE" id="PS50887">
    <property type="entry name" value="GGDEF"/>
    <property type="match status" value="1"/>
</dbReference>
<dbReference type="InterPro" id="IPR035919">
    <property type="entry name" value="EAL_sf"/>
</dbReference>
<feature type="domain" description="PAS" evidence="1">
    <location>
        <begin position="16"/>
        <end position="89"/>
    </location>
</feature>
<reference evidence="5 6" key="1">
    <citation type="journal article" date="2017" name="Water Res.">
        <title>Discovery and metagenomic analysis of an anammox bacterial enrichment related to Candidatus "Brocadia caroliniensis" in a full-scale glycerol-fed nitritation-denitritation separate centrate treatment process.</title>
        <authorList>
            <person name="Park H."/>
            <person name="Brotto A.C."/>
            <person name="van Loosdrecht M.C."/>
            <person name="Chandran K."/>
        </authorList>
    </citation>
    <scope>NUCLEOTIDE SEQUENCE [LARGE SCALE GENOMIC DNA]</scope>
    <source>
        <strain evidence="5">26THWARD</strain>
    </source>
</reference>
<dbReference type="InterPro" id="IPR013767">
    <property type="entry name" value="PAS_fold"/>
</dbReference>
<dbReference type="Pfam" id="PF13185">
    <property type="entry name" value="GAF_2"/>
    <property type="match status" value="1"/>
</dbReference>
<dbReference type="InterPro" id="IPR035965">
    <property type="entry name" value="PAS-like_dom_sf"/>
</dbReference>
<evidence type="ECO:0000259" key="1">
    <source>
        <dbReference type="PROSITE" id="PS50112"/>
    </source>
</evidence>
<dbReference type="Pfam" id="PF00563">
    <property type="entry name" value="EAL"/>
    <property type="match status" value="1"/>
</dbReference>
<proteinExistence type="predicted"/>
<dbReference type="InterPro" id="IPR029016">
    <property type="entry name" value="GAF-like_dom_sf"/>
</dbReference>
<dbReference type="CDD" id="cd01949">
    <property type="entry name" value="GGDEF"/>
    <property type="match status" value="1"/>
</dbReference>
<dbReference type="SUPFAM" id="SSF55785">
    <property type="entry name" value="PYP-like sensor domain (PAS domain)"/>
    <property type="match status" value="2"/>
</dbReference>
<dbReference type="Pfam" id="PF00990">
    <property type="entry name" value="GGDEF"/>
    <property type="match status" value="1"/>
</dbReference>
<dbReference type="Gene3D" id="3.30.450.40">
    <property type="match status" value="1"/>
</dbReference>
<dbReference type="InterPro" id="IPR003018">
    <property type="entry name" value="GAF"/>
</dbReference>
<dbReference type="InterPro" id="IPR001633">
    <property type="entry name" value="EAL_dom"/>
</dbReference>
<evidence type="ECO:0000259" key="4">
    <source>
        <dbReference type="PROSITE" id="PS50887"/>
    </source>
</evidence>
<dbReference type="PANTHER" id="PTHR44757">
    <property type="entry name" value="DIGUANYLATE CYCLASE DGCP"/>
    <property type="match status" value="1"/>
</dbReference>
<dbReference type="CDD" id="cd00130">
    <property type="entry name" value="PAS"/>
    <property type="match status" value="2"/>
</dbReference>
<evidence type="ECO:0000313" key="5">
    <source>
        <dbReference type="EMBL" id="OOP57628.1"/>
    </source>
</evidence>
<dbReference type="InterPro" id="IPR000160">
    <property type="entry name" value="GGDEF_dom"/>
</dbReference>
<dbReference type="FunFam" id="3.30.70.270:FF:000001">
    <property type="entry name" value="Diguanylate cyclase domain protein"/>
    <property type="match status" value="1"/>
</dbReference>
<dbReference type="SMART" id="SM00052">
    <property type="entry name" value="EAL"/>
    <property type="match status" value="1"/>
</dbReference>
<dbReference type="PROSITE" id="PS50883">
    <property type="entry name" value="EAL"/>
    <property type="match status" value="1"/>
</dbReference>